<gene>
    <name evidence="2" type="ORF">B296_00037533</name>
</gene>
<accession>A0A426ZC83</accession>
<reference evidence="2 3" key="1">
    <citation type="journal article" date="2014" name="Agronomy (Basel)">
        <title>A Draft Genome Sequence for Ensete ventricosum, the Drought-Tolerant Tree Against Hunger.</title>
        <authorList>
            <person name="Harrison J."/>
            <person name="Moore K.A."/>
            <person name="Paszkiewicz K."/>
            <person name="Jones T."/>
            <person name="Grant M."/>
            <person name="Ambacheew D."/>
            <person name="Muzemil S."/>
            <person name="Studholme D.J."/>
        </authorList>
    </citation>
    <scope>NUCLEOTIDE SEQUENCE [LARGE SCALE GENOMIC DNA]</scope>
</reference>
<evidence type="ECO:0000313" key="3">
    <source>
        <dbReference type="Proteomes" id="UP000287651"/>
    </source>
</evidence>
<name>A0A426ZC83_ENSVE</name>
<sequence>MCVSGCSHRVLHEGLVEVGCVPCDPSDDQVSTLIEMVSSVYNDNPGTVGYDMKRGGDPFYARLPPAPGLGGQSRREVQKGRRSRLRLSPTRSAASLLPYSGADLVRYADLYSHICTV</sequence>
<dbReference type="AlphaFoldDB" id="A0A426ZC83"/>
<organism evidence="2 3">
    <name type="scientific">Ensete ventricosum</name>
    <name type="common">Abyssinian banana</name>
    <name type="synonym">Musa ensete</name>
    <dbReference type="NCBI Taxonomy" id="4639"/>
    <lineage>
        <taxon>Eukaryota</taxon>
        <taxon>Viridiplantae</taxon>
        <taxon>Streptophyta</taxon>
        <taxon>Embryophyta</taxon>
        <taxon>Tracheophyta</taxon>
        <taxon>Spermatophyta</taxon>
        <taxon>Magnoliopsida</taxon>
        <taxon>Liliopsida</taxon>
        <taxon>Zingiberales</taxon>
        <taxon>Musaceae</taxon>
        <taxon>Ensete</taxon>
    </lineage>
</organism>
<dbReference type="Proteomes" id="UP000287651">
    <property type="component" value="Unassembled WGS sequence"/>
</dbReference>
<protein>
    <submittedName>
        <fullName evidence="2">Uncharacterized protein</fullName>
    </submittedName>
</protein>
<feature type="region of interest" description="Disordered" evidence="1">
    <location>
        <begin position="64"/>
        <end position="85"/>
    </location>
</feature>
<evidence type="ECO:0000313" key="2">
    <source>
        <dbReference type="EMBL" id="RRT61580.1"/>
    </source>
</evidence>
<comment type="caution">
    <text evidence="2">The sequence shown here is derived from an EMBL/GenBank/DDBJ whole genome shotgun (WGS) entry which is preliminary data.</text>
</comment>
<evidence type="ECO:0000256" key="1">
    <source>
        <dbReference type="SAM" id="MobiDB-lite"/>
    </source>
</evidence>
<dbReference type="EMBL" id="AMZH03007334">
    <property type="protein sequence ID" value="RRT61580.1"/>
    <property type="molecule type" value="Genomic_DNA"/>
</dbReference>
<proteinExistence type="predicted"/>